<dbReference type="InterPro" id="IPR037522">
    <property type="entry name" value="HD_GYP_dom"/>
</dbReference>
<dbReference type="OrthoDB" id="9774747at2"/>
<accession>A0A246J8S3</accession>
<dbReference type="PROSITE" id="PS51832">
    <property type="entry name" value="HD_GYP"/>
    <property type="match status" value="1"/>
</dbReference>
<dbReference type="InterPro" id="IPR021812">
    <property type="entry name" value="DUF3391"/>
</dbReference>
<evidence type="ECO:0000313" key="2">
    <source>
        <dbReference type="EMBL" id="OWQ88943.1"/>
    </source>
</evidence>
<feature type="domain" description="HD-GYP" evidence="1">
    <location>
        <begin position="150"/>
        <end position="344"/>
    </location>
</feature>
<keyword evidence="3" id="KW-1185">Reference proteome</keyword>
<dbReference type="InterPro" id="IPR006675">
    <property type="entry name" value="HDIG_dom"/>
</dbReference>
<dbReference type="AlphaFoldDB" id="A0A246J8S3"/>
<dbReference type="GO" id="GO:0008081">
    <property type="term" value="F:phosphoric diester hydrolase activity"/>
    <property type="evidence" value="ECO:0007669"/>
    <property type="project" value="UniProtKB-ARBA"/>
</dbReference>
<dbReference type="PANTHER" id="PTHR43155">
    <property type="entry name" value="CYCLIC DI-GMP PHOSPHODIESTERASE PA4108-RELATED"/>
    <property type="match status" value="1"/>
</dbReference>
<dbReference type="Proteomes" id="UP000197468">
    <property type="component" value="Unassembled WGS sequence"/>
</dbReference>
<dbReference type="InterPro" id="IPR003607">
    <property type="entry name" value="HD/PDEase_dom"/>
</dbReference>
<dbReference type="Pfam" id="PF13487">
    <property type="entry name" value="HD_5"/>
    <property type="match status" value="1"/>
</dbReference>
<dbReference type="Pfam" id="PF11871">
    <property type="entry name" value="DUF3391"/>
    <property type="match status" value="1"/>
</dbReference>
<dbReference type="CDD" id="cd00077">
    <property type="entry name" value="HDc"/>
    <property type="match status" value="1"/>
</dbReference>
<dbReference type="PANTHER" id="PTHR43155:SF2">
    <property type="entry name" value="CYCLIC DI-GMP PHOSPHODIESTERASE PA4108"/>
    <property type="match status" value="1"/>
</dbReference>
<dbReference type="NCBIfam" id="TIGR00277">
    <property type="entry name" value="HDIG"/>
    <property type="match status" value="1"/>
</dbReference>
<dbReference type="SUPFAM" id="SSF109604">
    <property type="entry name" value="HD-domain/PDEase-like"/>
    <property type="match status" value="1"/>
</dbReference>
<organism evidence="2 3">
    <name type="scientific">Roseateles aquatilis</name>
    <dbReference type="NCBI Taxonomy" id="431061"/>
    <lineage>
        <taxon>Bacteria</taxon>
        <taxon>Pseudomonadati</taxon>
        <taxon>Pseudomonadota</taxon>
        <taxon>Betaproteobacteria</taxon>
        <taxon>Burkholderiales</taxon>
        <taxon>Sphaerotilaceae</taxon>
        <taxon>Roseateles</taxon>
    </lineage>
</organism>
<evidence type="ECO:0000259" key="1">
    <source>
        <dbReference type="PROSITE" id="PS51832"/>
    </source>
</evidence>
<dbReference type="Gene3D" id="1.10.3210.10">
    <property type="entry name" value="Hypothetical protein af1432"/>
    <property type="match status" value="1"/>
</dbReference>
<protein>
    <recommendedName>
        <fullName evidence="1">HD-GYP domain-containing protein</fullName>
    </recommendedName>
</protein>
<comment type="caution">
    <text evidence="2">The sequence shown here is derived from an EMBL/GenBank/DDBJ whole genome shotgun (WGS) entry which is preliminary data.</text>
</comment>
<dbReference type="EMBL" id="NIOF01000006">
    <property type="protein sequence ID" value="OWQ88943.1"/>
    <property type="molecule type" value="Genomic_DNA"/>
</dbReference>
<name>A0A246J8S3_9BURK</name>
<sequence>MKTRIPVTDLQLGMYIHKLGGSWLKHPFMRGSFLLTEARDLAAIRECGINEVWIDPRLGQMPTATQQAASGPEGGQILAAEPSPAAIAEIAPAAVAKPADSREALVQEIERARRICLSAKSQVKDMLQAARLGKAIDSDTTQLLVREIAASVERHPVALLSVARLKTHDDYTYMHSVAVCALMIAMARQLGFDEERTRLAGIGGLMHDLGKAAMPLDVLNKPGKLTDAEFNVMRSHPLAGAEMLRANGASPDVVDIALHHHEKIDGTGYPHKLKGDGISELARMGAICDVYDAVTSQRAYKEPWNPAAAMHQMAKWEGHFDKALFNAFVKSVGIYPVGSLVKLASQRLAIVIAPGTESLLSPVVRVFFSLKSKEQIPVQTIDLGASSVKDRIVGPEDPAKWGFRGIDELWMK</sequence>
<dbReference type="SMART" id="SM00471">
    <property type="entry name" value="HDc"/>
    <property type="match status" value="1"/>
</dbReference>
<proteinExistence type="predicted"/>
<evidence type="ECO:0000313" key="3">
    <source>
        <dbReference type="Proteomes" id="UP000197468"/>
    </source>
</evidence>
<gene>
    <name evidence="2" type="ORF">CDN99_15865</name>
</gene>
<reference evidence="2 3" key="1">
    <citation type="journal article" date="2008" name="Int. J. Syst. Evol. Microbiol.">
        <title>Description of Roseateles aquatilis sp. nov. and Roseateles terrae sp. nov., in the class Betaproteobacteria, and emended description of the genus Roseateles.</title>
        <authorList>
            <person name="Gomila M."/>
            <person name="Bowien B."/>
            <person name="Falsen E."/>
            <person name="Moore E.R."/>
            <person name="Lalucat J."/>
        </authorList>
    </citation>
    <scope>NUCLEOTIDE SEQUENCE [LARGE SCALE GENOMIC DNA]</scope>
    <source>
        <strain evidence="2 3">CCUG 48205</strain>
    </source>
</reference>